<feature type="modified residue" description="4-aspartylphosphate" evidence="6">
    <location>
        <position position="907"/>
    </location>
</feature>
<dbReference type="OrthoDB" id="341208at2"/>
<dbReference type="EC" id="2.7.13.3" evidence="2"/>
<evidence type="ECO:0000256" key="5">
    <source>
        <dbReference type="ARBA" id="ARBA00022777"/>
    </source>
</evidence>
<dbReference type="InterPro" id="IPR001789">
    <property type="entry name" value="Sig_transdc_resp-reg_receiver"/>
</dbReference>
<dbReference type="InterPro" id="IPR000014">
    <property type="entry name" value="PAS"/>
</dbReference>
<dbReference type="PROSITE" id="PS50112">
    <property type="entry name" value="PAS"/>
    <property type="match status" value="2"/>
</dbReference>
<dbReference type="InterPro" id="IPR013655">
    <property type="entry name" value="PAS_fold_3"/>
</dbReference>
<dbReference type="CDD" id="cd00130">
    <property type="entry name" value="PAS"/>
    <property type="match status" value="4"/>
</dbReference>
<dbReference type="InterPro" id="IPR000700">
    <property type="entry name" value="PAS-assoc_C"/>
</dbReference>
<evidence type="ECO:0000256" key="7">
    <source>
        <dbReference type="SAM" id="Coils"/>
    </source>
</evidence>
<evidence type="ECO:0000313" key="13">
    <source>
        <dbReference type="EMBL" id="KAA5608200.1"/>
    </source>
</evidence>
<proteinExistence type="predicted"/>
<comment type="caution">
    <text evidence="13">The sequence shown here is derived from an EMBL/GenBank/DDBJ whole genome shotgun (WGS) entry which is preliminary data.</text>
</comment>
<evidence type="ECO:0000256" key="1">
    <source>
        <dbReference type="ARBA" id="ARBA00000085"/>
    </source>
</evidence>
<evidence type="ECO:0000256" key="8">
    <source>
        <dbReference type="SAM" id="MobiDB-lite"/>
    </source>
</evidence>
<dbReference type="FunFam" id="3.30.450.20:FF:000099">
    <property type="entry name" value="Sensory box sensor histidine kinase"/>
    <property type="match status" value="2"/>
</dbReference>
<dbReference type="SUPFAM" id="SSF47384">
    <property type="entry name" value="Homodimeric domain of signal transducing histidine kinase"/>
    <property type="match status" value="1"/>
</dbReference>
<dbReference type="Proteomes" id="UP000325255">
    <property type="component" value="Unassembled WGS sequence"/>
</dbReference>
<dbReference type="PRINTS" id="PR00344">
    <property type="entry name" value="BCTRLSENSOR"/>
</dbReference>
<evidence type="ECO:0000259" key="11">
    <source>
        <dbReference type="PROSITE" id="PS50112"/>
    </source>
</evidence>
<dbReference type="Gene3D" id="3.40.50.2300">
    <property type="match status" value="1"/>
</dbReference>
<dbReference type="InterPro" id="IPR052162">
    <property type="entry name" value="Sensor_kinase/Photoreceptor"/>
</dbReference>
<dbReference type="InterPro" id="IPR001610">
    <property type="entry name" value="PAC"/>
</dbReference>
<keyword evidence="4" id="KW-0808">Transferase</keyword>
<dbReference type="Gene3D" id="3.30.565.10">
    <property type="entry name" value="Histidine kinase-like ATPase, C-terminal domain"/>
    <property type="match status" value="1"/>
</dbReference>
<keyword evidence="7" id="KW-0175">Coiled coil</keyword>
<feature type="domain" description="Histidine kinase" evidence="9">
    <location>
        <begin position="609"/>
        <end position="836"/>
    </location>
</feature>
<dbReference type="InterPro" id="IPR013656">
    <property type="entry name" value="PAS_4"/>
</dbReference>
<dbReference type="InterPro" id="IPR004358">
    <property type="entry name" value="Sig_transdc_His_kin-like_C"/>
</dbReference>
<dbReference type="SMART" id="SM00388">
    <property type="entry name" value="HisKA"/>
    <property type="match status" value="1"/>
</dbReference>
<keyword evidence="3 6" id="KW-0597">Phosphoprotein</keyword>
<dbReference type="Pfam" id="PF02518">
    <property type="entry name" value="HATPase_c"/>
    <property type="match status" value="1"/>
</dbReference>
<dbReference type="Pfam" id="PF08447">
    <property type="entry name" value="PAS_3"/>
    <property type="match status" value="3"/>
</dbReference>
<dbReference type="InterPro" id="IPR003594">
    <property type="entry name" value="HATPase_dom"/>
</dbReference>
<dbReference type="InterPro" id="IPR011006">
    <property type="entry name" value="CheY-like_superfamily"/>
</dbReference>
<evidence type="ECO:0000259" key="9">
    <source>
        <dbReference type="PROSITE" id="PS50109"/>
    </source>
</evidence>
<dbReference type="Pfam" id="PF08448">
    <property type="entry name" value="PAS_4"/>
    <property type="match status" value="1"/>
</dbReference>
<sequence>MRCTRSPLMLIALLVLCGIGFRAGPLTGLAWLLAGAGWPLALTAWAREQALAESEARFRILAEAVPSMLYEADATGGNTWANQTWLDYVERRAAEVAGIGWASSMHPDDLREVLPRWQESVRTGKEYVGHQRIRRAADGAWRWHLVRALPVRGADGRIRRWLGAVNDIHDLVEAQAALREQGEQLRLFVDRAPAAIAMFDTAMRYLAVSRRYLRDIAQDQPCDPQSLIGRCHYDAFPEHPARWRDIHRRVLAGETLSAEEDSFQRRDGRTEWVRWEMTPWHRADGTIGGAVVFAEVVTARKQAEAALRASEARLRLATEGANVGTWDVNLLTGEHHVSPEVPALHGRAPHEMTPQNWLEAVHPDDRAAAEAGWRRAMAEATTYEHVYRSAAPHPDGGERWLLGRGRVERDAAGVAVRDAGVLLDVTARVRAEAALRESEARFRAITDAMPQLVWSARPDGTRDYHNRRWQDATGLAPGPLTIETWCAMLHPDDRERVRMHWRHCLVTGEAFEQEYRLHRADGRHCWILGRALPVRDPQSGAITRWFGTCTDISDAVAAREALARSHAELERLVAERTAALTRAAEEREQAEKAMRQREKLAALGQLAGGIAHDFNNILQIISNCATLIARDARGRATGQDDIVGECIGMISDATGRGHGIVRRLLAFARRGELRAGPIDPAALLDDMRQVLTHTLASTVVLRFAVEPGLPVLLADRGQLEAALINLAVNARDAMPEGGTLTILAAVETVGPDAAPPLPLEPGAYVRFTLSDTGTGMDEATLARACEPFFTTKPRGGGTGLGLPMARGFAEQSGGALVIDSAPGQGCTVSLWLPAPGQEVEAAAPPPAAPARAGIAWRVLLVDDEPALLRSLAIGLRQAGFVVATAGDGPAALARLDAGEAVDVLVTDLLMPGISGIALIREAQARRRGLPAILLTGHVDDGVELAMQGAMSATFSLLGKPVGIPDLADRITTLLEARPGPGDRTGAAPPPGSQRA</sequence>
<feature type="domain" description="Response regulatory" evidence="10">
    <location>
        <begin position="857"/>
        <end position="974"/>
    </location>
</feature>
<dbReference type="PROSITE" id="PS50110">
    <property type="entry name" value="RESPONSE_REGULATORY"/>
    <property type="match status" value="1"/>
</dbReference>
<gene>
    <name evidence="13" type="ORF">F1189_30250</name>
</gene>
<dbReference type="SUPFAM" id="SSF55785">
    <property type="entry name" value="PYP-like sensor domain (PAS domain)"/>
    <property type="match status" value="4"/>
</dbReference>
<feature type="coiled-coil region" evidence="7">
    <location>
        <begin position="569"/>
        <end position="603"/>
    </location>
</feature>
<dbReference type="PROSITE" id="PS50109">
    <property type="entry name" value="HIS_KIN"/>
    <property type="match status" value="1"/>
</dbReference>
<feature type="domain" description="PAC" evidence="12">
    <location>
        <begin position="127"/>
        <end position="180"/>
    </location>
</feature>
<dbReference type="EMBL" id="VWPK01000098">
    <property type="protein sequence ID" value="KAA5608200.1"/>
    <property type="molecule type" value="Genomic_DNA"/>
</dbReference>
<evidence type="ECO:0000256" key="2">
    <source>
        <dbReference type="ARBA" id="ARBA00012438"/>
    </source>
</evidence>
<dbReference type="InterPro" id="IPR005467">
    <property type="entry name" value="His_kinase_dom"/>
</dbReference>
<dbReference type="InterPro" id="IPR036097">
    <property type="entry name" value="HisK_dim/P_sf"/>
</dbReference>
<dbReference type="InterPro" id="IPR003661">
    <property type="entry name" value="HisK_dim/P_dom"/>
</dbReference>
<evidence type="ECO:0000256" key="4">
    <source>
        <dbReference type="ARBA" id="ARBA00022679"/>
    </source>
</evidence>
<dbReference type="PANTHER" id="PTHR43304:SF1">
    <property type="entry name" value="PAC DOMAIN-CONTAINING PROTEIN"/>
    <property type="match status" value="1"/>
</dbReference>
<dbReference type="SUPFAM" id="SSF52172">
    <property type="entry name" value="CheY-like"/>
    <property type="match status" value="1"/>
</dbReference>
<evidence type="ECO:0000256" key="3">
    <source>
        <dbReference type="ARBA" id="ARBA00022553"/>
    </source>
</evidence>
<name>A0A5M6IIZ0_9PROT</name>
<dbReference type="InterPro" id="IPR035965">
    <property type="entry name" value="PAS-like_dom_sf"/>
</dbReference>
<reference evidence="13 14" key="1">
    <citation type="submission" date="2019-09" db="EMBL/GenBank/DDBJ databases">
        <title>Genome sequence of Rhodovastum atsumiense, a diverse member of the Acetobacteraceae family of non-sulfur purple photosynthetic bacteria.</title>
        <authorList>
            <person name="Meyer T."/>
            <person name="Kyndt J."/>
        </authorList>
    </citation>
    <scope>NUCLEOTIDE SEQUENCE [LARGE SCALE GENOMIC DNA]</scope>
    <source>
        <strain evidence="13 14">DSM 21279</strain>
    </source>
</reference>
<feature type="domain" description="PAC" evidence="12">
    <location>
        <begin position="511"/>
        <end position="564"/>
    </location>
</feature>
<evidence type="ECO:0000259" key="12">
    <source>
        <dbReference type="PROSITE" id="PS50113"/>
    </source>
</evidence>
<evidence type="ECO:0000259" key="10">
    <source>
        <dbReference type="PROSITE" id="PS50110"/>
    </source>
</evidence>
<accession>A0A5M6IIZ0</accession>
<feature type="domain" description="PAC" evidence="12">
    <location>
        <begin position="257"/>
        <end position="309"/>
    </location>
</feature>
<evidence type="ECO:0000313" key="14">
    <source>
        <dbReference type="Proteomes" id="UP000325255"/>
    </source>
</evidence>
<keyword evidence="5" id="KW-0418">Kinase</keyword>
<organism evidence="13 14">
    <name type="scientific">Rhodovastum atsumiense</name>
    <dbReference type="NCBI Taxonomy" id="504468"/>
    <lineage>
        <taxon>Bacteria</taxon>
        <taxon>Pseudomonadati</taxon>
        <taxon>Pseudomonadota</taxon>
        <taxon>Alphaproteobacteria</taxon>
        <taxon>Acetobacterales</taxon>
        <taxon>Acetobacteraceae</taxon>
        <taxon>Rhodovastum</taxon>
    </lineage>
</organism>
<comment type="catalytic activity">
    <reaction evidence="1">
        <text>ATP + protein L-histidine = ADP + protein N-phospho-L-histidine.</text>
        <dbReference type="EC" id="2.7.13.3"/>
    </reaction>
</comment>
<dbReference type="NCBIfam" id="TIGR00229">
    <property type="entry name" value="sensory_box"/>
    <property type="match status" value="4"/>
</dbReference>
<dbReference type="SMART" id="SM00448">
    <property type="entry name" value="REC"/>
    <property type="match status" value="1"/>
</dbReference>
<dbReference type="AlphaFoldDB" id="A0A5M6IIZ0"/>
<feature type="domain" description="PAS" evidence="11">
    <location>
        <begin position="54"/>
        <end position="124"/>
    </location>
</feature>
<keyword evidence="14" id="KW-1185">Reference proteome</keyword>
<dbReference type="SMART" id="SM00387">
    <property type="entry name" value="HATPase_c"/>
    <property type="match status" value="1"/>
</dbReference>
<dbReference type="Gene3D" id="3.30.450.20">
    <property type="entry name" value="PAS domain"/>
    <property type="match status" value="4"/>
</dbReference>
<dbReference type="PANTHER" id="PTHR43304">
    <property type="entry name" value="PHYTOCHROME-LIKE PROTEIN CPH1"/>
    <property type="match status" value="1"/>
</dbReference>
<dbReference type="SUPFAM" id="SSF55874">
    <property type="entry name" value="ATPase domain of HSP90 chaperone/DNA topoisomerase II/histidine kinase"/>
    <property type="match status" value="1"/>
</dbReference>
<dbReference type="PROSITE" id="PS50113">
    <property type="entry name" value="PAC"/>
    <property type="match status" value="4"/>
</dbReference>
<dbReference type="SMART" id="SM00091">
    <property type="entry name" value="PAS"/>
    <property type="match status" value="4"/>
</dbReference>
<feature type="region of interest" description="Disordered" evidence="8">
    <location>
        <begin position="975"/>
        <end position="995"/>
    </location>
</feature>
<protein>
    <recommendedName>
        <fullName evidence="2">histidine kinase</fullName>
        <ecNumber evidence="2">2.7.13.3</ecNumber>
    </recommendedName>
</protein>
<feature type="domain" description="PAC" evidence="12">
    <location>
        <begin position="381"/>
        <end position="437"/>
    </location>
</feature>
<dbReference type="Gene3D" id="1.10.287.130">
    <property type="match status" value="1"/>
</dbReference>
<evidence type="ECO:0000256" key="6">
    <source>
        <dbReference type="PROSITE-ProRule" id="PRU00169"/>
    </source>
</evidence>
<dbReference type="InterPro" id="IPR036890">
    <property type="entry name" value="HATPase_C_sf"/>
</dbReference>
<dbReference type="GO" id="GO:0000155">
    <property type="term" value="F:phosphorelay sensor kinase activity"/>
    <property type="evidence" value="ECO:0007669"/>
    <property type="project" value="InterPro"/>
</dbReference>
<dbReference type="SMART" id="SM00086">
    <property type="entry name" value="PAC"/>
    <property type="match status" value="4"/>
</dbReference>
<feature type="domain" description="PAS" evidence="11">
    <location>
        <begin position="310"/>
        <end position="380"/>
    </location>
</feature>
<dbReference type="Pfam" id="PF00072">
    <property type="entry name" value="Response_reg"/>
    <property type="match status" value="1"/>
</dbReference>